<protein>
    <submittedName>
        <fullName evidence="1">Phage protein U</fullName>
    </submittedName>
</protein>
<dbReference type="Pfam" id="PF06995">
    <property type="entry name" value="Phage_P2_GpU"/>
    <property type="match status" value="1"/>
</dbReference>
<reference evidence="1 2" key="1">
    <citation type="submission" date="2018-02" db="EMBL/GenBank/DDBJ databases">
        <title>Solimicrobium silvestre gen. nov., sp. nov., isolated from alpine forest soil.</title>
        <authorList>
            <person name="Margesin R."/>
            <person name="Albuquerque L."/>
            <person name="Zhang D.-C."/>
            <person name="Froufe H.J.C."/>
            <person name="Severino R."/>
            <person name="Roxo I."/>
            <person name="Egas C."/>
            <person name="Da Costa M.S."/>
        </authorList>
    </citation>
    <scope>NUCLEOTIDE SEQUENCE [LARGE SCALE GENOMIC DNA]</scope>
    <source>
        <strain evidence="1 2">S20-91</strain>
    </source>
</reference>
<keyword evidence="2" id="KW-1185">Reference proteome</keyword>
<dbReference type="InterPro" id="IPR009734">
    <property type="entry name" value="Myoviridae_GpU"/>
</dbReference>
<dbReference type="AlphaFoldDB" id="A0A2S9GTE1"/>
<proteinExistence type="predicted"/>
<organism evidence="1 2">
    <name type="scientific">Solimicrobium silvestre</name>
    <dbReference type="NCBI Taxonomy" id="2099400"/>
    <lineage>
        <taxon>Bacteria</taxon>
        <taxon>Pseudomonadati</taxon>
        <taxon>Pseudomonadota</taxon>
        <taxon>Betaproteobacteria</taxon>
        <taxon>Burkholderiales</taxon>
        <taxon>Oxalobacteraceae</taxon>
        <taxon>Solimicrobium</taxon>
    </lineage>
</organism>
<name>A0A2S9GTE1_9BURK</name>
<evidence type="ECO:0000313" key="2">
    <source>
        <dbReference type="Proteomes" id="UP000237839"/>
    </source>
</evidence>
<accession>A0A2S9GTE1</accession>
<comment type="caution">
    <text evidence="1">The sequence shown here is derived from an EMBL/GenBank/DDBJ whole genome shotgun (WGS) entry which is preliminary data.</text>
</comment>
<gene>
    <name evidence="1" type="ORF">S2091_4280</name>
</gene>
<sequence>MMALGMFVFSLPTLAYQELQRQTEWKHPGTSRVGTRDAHQFTGKGDDTITLSGWIAPELTGSLYSLDALRMMADTGQSWILIQGNGRILGTFIITGLTENSSHLAATGAAGKVDFTISLKCIDDDLPGLMNSLGDPGSIKNMLGLDGLARGANDALTAGNRFGSAMVRS</sequence>
<dbReference type="EMBL" id="PUGF01000031">
    <property type="protein sequence ID" value="PRC90984.1"/>
    <property type="molecule type" value="Genomic_DNA"/>
</dbReference>
<dbReference type="Proteomes" id="UP000237839">
    <property type="component" value="Unassembled WGS sequence"/>
</dbReference>
<evidence type="ECO:0000313" key="1">
    <source>
        <dbReference type="EMBL" id="PRC90984.1"/>
    </source>
</evidence>